<evidence type="ECO:0000256" key="8">
    <source>
        <dbReference type="ARBA" id="ARBA00047683"/>
    </source>
</evidence>
<dbReference type="Proteomes" id="UP001597497">
    <property type="component" value="Unassembled WGS sequence"/>
</dbReference>
<sequence>MFQIDEGHWLQWHQQGYKLLPMVATYSLPSGWRAASWQKALQHDHGNSSYQTLLESGKSGRYTYFSRSATQSLQYGNGQLTEMDASGEQGKREWETTDPISALRLWLHSGKLAPAEQVCSSLPPFIGGITGYFSYDMAREIERLPVRAVDDLHCPAYYFTRVHELYVMDHADDQLYCIYIENMNRQEENDRSDPTLDNATDEEVRAVCRSAQSVVSGMFEWFRQHVLEQEDADDVQRRRACYERYATEDSDHRFLYEDPRWHSPFSKAQYMEAVRRIQAYILDGDVFQANLSLRRSRPLVGSAVELYEWLRLINPSPYMGYLRFPEFEVASASPELLVRLHEGKVSARPIAGTRRRGKNEEEDVFLEQELLESEKERAEHVMLVDLDRNDLGRVSRYGSVQVEELMVIERYSHVMHLVSEVTGQLRDGADALDVIRAKFPGGTITGAPKVRTMEIIEELEPVRRGLYTGSMGWIDYRGNMEFNIVIRTMLVKDGLVHVQAGAGIVIDSDPEREFKESLNKARALSKALEYQERYYGDPSRHGSDYVK</sequence>
<reference evidence="12" key="1">
    <citation type="journal article" date="2019" name="Int. J. Syst. Evol. Microbiol.">
        <title>The Global Catalogue of Microorganisms (GCM) 10K type strain sequencing project: providing services to taxonomists for standard genome sequencing and annotation.</title>
        <authorList>
            <consortium name="The Broad Institute Genomics Platform"/>
            <consortium name="The Broad Institute Genome Sequencing Center for Infectious Disease"/>
            <person name="Wu L."/>
            <person name="Ma J."/>
        </authorList>
    </citation>
    <scope>NUCLEOTIDE SEQUENCE [LARGE SCALE GENOMIC DNA]</scope>
    <source>
        <strain evidence="12">KCTC 33676</strain>
    </source>
</reference>
<evidence type="ECO:0000256" key="6">
    <source>
        <dbReference type="ARBA" id="ARBA00023239"/>
    </source>
</evidence>
<gene>
    <name evidence="11" type="ORF">ACFSUC_07835</name>
</gene>
<keyword evidence="4" id="KW-0479">Metal-binding</keyword>
<dbReference type="PANTHER" id="PTHR11236:SF48">
    <property type="entry name" value="ISOCHORISMATE SYNTHASE MENF"/>
    <property type="match status" value="1"/>
</dbReference>
<evidence type="ECO:0000256" key="3">
    <source>
        <dbReference type="ARBA" id="ARBA00020653"/>
    </source>
</evidence>
<evidence type="ECO:0000256" key="2">
    <source>
        <dbReference type="ARBA" id="ARBA00011575"/>
    </source>
</evidence>
<organism evidence="11 12">
    <name type="scientific">Marinicrinis sediminis</name>
    <dbReference type="NCBI Taxonomy" id="1652465"/>
    <lineage>
        <taxon>Bacteria</taxon>
        <taxon>Bacillati</taxon>
        <taxon>Bacillota</taxon>
        <taxon>Bacilli</taxon>
        <taxon>Bacillales</taxon>
        <taxon>Paenibacillaceae</taxon>
    </lineage>
</organism>
<evidence type="ECO:0000259" key="9">
    <source>
        <dbReference type="Pfam" id="PF00425"/>
    </source>
</evidence>
<dbReference type="EMBL" id="JBHUMM010000012">
    <property type="protein sequence ID" value="MFD2671513.1"/>
    <property type="molecule type" value="Genomic_DNA"/>
</dbReference>
<evidence type="ECO:0000256" key="4">
    <source>
        <dbReference type="ARBA" id="ARBA00022723"/>
    </source>
</evidence>
<comment type="caution">
    <text evidence="11">The sequence shown here is derived from an EMBL/GenBank/DDBJ whole genome shotgun (WGS) entry which is preliminary data.</text>
</comment>
<evidence type="ECO:0000256" key="7">
    <source>
        <dbReference type="ARBA" id="ARBA00025634"/>
    </source>
</evidence>
<comment type="subunit">
    <text evidence="2">Heterotetramer consisting of two non-identical subunits: a beta subunit (TrpG) and a large alpha subunit (TrpE).</text>
</comment>
<accession>A0ABW5R931</accession>
<comment type="cofactor">
    <cofactor evidence="1">
        <name>Mg(2+)</name>
        <dbReference type="ChEBI" id="CHEBI:18420"/>
    </cofactor>
</comment>
<proteinExistence type="predicted"/>
<comment type="catalytic activity">
    <reaction evidence="8">
        <text>chorismate + L-glutamine = anthranilate + pyruvate + L-glutamate + H(+)</text>
        <dbReference type="Rhea" id="RHEA:21732"/>
        <dbReference type="ChEBI" id="CHEBI:15361"/>
        <dbReference type="ChEBI" id="CHEBI:15378"/>
        <dbReference type="ChEBI" id="CHEBI:16567"/>
        <dbReference type="ChEBI" id="CHEBI:29748"/>
        <dbReference type="ChEBI" id="CHEBI:29985"/>
        <dbReference type="ChEBI" id="CHEBI:58359"/>
        <dbReference type="EC" id="4.1.3.27"/>
    </reaction>
</comment>
<feature type="domain" description="Chorismate-utilising enzyme C-terminal" evidence="9">
    <location>
        <begin position="267"/>
        <end position="520"/>
    </location>
</feature>
<dbReference type="Pfam" id="PF00425">
    <property type="entry name" value="Chorismate_bind"/>
    <property type="match status" value="1"/>
</dbReference>
<keyword evidence="5" id="KW-0460">Magnesium</keyword>
<dbReference type="PRINTS" id="PR00095">
    <property type="entry name" value="ANTSNTHASEI"/>
</dbReference>
<dbReference type="SUPFAM" id="SSF56322">
    <property type="entry name" value="ADC synthase"/>
    <property type="match status" value="1"/>
</dbReference>
<evidence type="ECO:0000313" key="12">
    <source>
        <dbReference type="Proteomes" id="UP001597497"/>
    </source>
</evidence>
<comment type="function">
    <text evidence="7">Part of a heterotetrameric complex that catalyzes the two-step biosynthesis of anthranilate, an intermediate in the biosynthesis of L-tryptophan. In the first step, the glutamine-binding beta subunit (TrpG) of anthranilate synthase (AS) provides the glutamine amidotransferase activity which generates ammonia as a substrate that, along with chorismate, is used in the second step, catalyzed by the large alpha subunit of AS (TrpE) to produce anthranilate. In the absence of TrpG, TrpE can synthesize anthranilate directly from chorismate and high concentrations of ammonia.</text>
</comment>
<dbReference type="InterPro" id="IPR019999">
    <property type="entry name" value="Anth_synth_I-like"/>
</dbReference>
<dbReference type="InterPro" id="IPR005801">
    <property type="entry name" value="ADC_synthase"/>
</dbReference>
<dbReference type="InterPro" id="IPR015890">
    <property type="entry name" value="Chorismate_C"/>
</dbReference>
<feature type="domain" description="Anthranilate synthase component I N-terminal" evidence="10">
    <location>
        <begin position="48"/>
        <end position="176"/>
    </location>
</feature>
<keyword evidence="12" id="KW-1185">Reference proteome</keyword>
<evidence type="ECO:0000256" key="1">
    <source>
        <dbReference type="ARBA" id="ARBA00001946"/>
    </source>
</evidence>
<dbReference type="Gene3D" id="3.60.120.10">
    <property type="entry name" value="Anthranilate synthase"/>
    <property type="match status" value="1"/>
</dbReference>
<protein>
    <recommendedName>
        <fullName evidence="3">Anthranilate synthase component 1</fullName>
    </recommendedName>
</protein>
<evidence type="ECO:0000313" key="11">
    <source>
        <dbReference type="EMBL" id="MFD2671513.1"/>
    </source>
</evidence>
<evidence type="ECO:0000259" key="10">
    <source>
        <dbReference type="Pfam" id="PF04715"/>
    </source>
</evidence>
<name>A0ABW5R931_9BACL</name>
<dbReference type="RefSeq" id="WP_379928987.1">
    <property type="nucleotide sequence ID" value="NZ_JBHUMM010000012.1"/>
</dbReference>
<dbReference type="PANTHER" id="PTHR11236">
    <property type="entry name" value="AMINOBENZOATE/ANTHRANILATE SYNTHASE"/>
    <property type="match status" value="1"/>
</dbReference>
<dbReference type="InterPro" id="IPR006805">
    <property type="entry name" value="Anth_synth_I_N"/>
</dbReference>
<keyword evidence="6" id="KW-0456">Lyase</keyword>
<dbReference type="Pfam" id="PF04715">
    <property type="entry name" value="Anth_synt_I_N"/>
    <property type="match status" value="1"/>
</dbReference>
<evidence type="ECO:0000256" key="5">
    <source>
        <dbReference type="ARBA" id="ARBA00022842"/>
    </source>
</evidence>